<keyword evidence="2" id="KW-1185">Reference proteome</keyword>
<sequence length="229" mass="27065">MVSNFVSGLYLPVSSERLEAYRPIDGCDLEMVINYYWNLCLCESLYPTLSAVEVALRNTIHTAISTQFGDHWFDNQKIVLKDEHKNASKARDKLQKHRRPETPGRIVAELSFGFWVAMLNRPYEERIWSLNKYSLLKTAFPFATNKVRKQWLLRGRFFEINLLRNRVMHYEPVWNQPNLTQQHRNILEAIGWISPVKRDSIQIFDRFPDIYLNGRQRVEADLKNHLGIE</sequence>
<proteinExistence type="predicted"/>
<gene>
    <name evidence="1" type="ORF">NITHO_230015</name>
</gene>
<accession>I4EFI2</accession>
<organism evidence="1 2">
    <name type="scientific">Nitrolancea hollandica Lb</name>
    <dbReference type="NCBI Taxonomy" id="1129897"/>
    <lineage>
        <taxon>Bacteria</taxon>
        <taxon>Pseudomonadati</taxon>
        <taxon>Thermomicrobiota</taxon>
        <taxon>Thermomicrobia</taxon>
        <taxon>Sphaerobacterales</taxon>
        <taxon>Sphaerobacterineae</taxon>
        <taxon>Sphaerobacteraceae</taxon>
        <taxon>Nitrolancea</taxon>
    </lineage>
</organism>
<protein>
    <recommendedName>
        <fullName evidence="3">Abi-like protein</fullName>
    </recommendedName>
</protein>
<evidence type="ECO:0000313" key="2">
    <source>
        <dbReference type="Proteomes" id="UP000004221"/>
    </source>
</evidence>
<dbReference type="Proteomes" id="UP000004221">
    <property type="component" value="Unassembled WGS sequence"/>
</dbReference>
<comment type="caution">
    <text evidence="1">The sequence shown here is derived from an EMBL/GenBank/DDBJ whole genome shotgun (WGS) entry which is preliminary data.</text>
</comment>
<name>I4EFI2_9BACT</name>
<dbReference type="RefSeq" id="WP_008476610.1">
    <property type="nucleotide sequence ID" value="NZ_CAGS01000146.1"/>
</dbReference>
<dbReference type="EMBL" id="CAGS01000146">
    <property type="protein sequence ID" value="CCF83444.1"/>
    <property type="molecule type" value="Genomic_DNA"/>
</dbReference>
<dbReference type="AlphaFoldDB" id="I4EFI2"/>
<evidence type="ECO:0000313" key="1">
    <source>
        <dbReference type="EMBL" id="CCF83444.1"/>
    </source>
</evidence>
<evidence type="ECO:0008006" key="3">
    <source>
        <dbReference type="Google" id="ProtNLM"/>
    </source>
</evidence>
<dbReference type="OrthoDB" id="9813050at2"/>
<reference evidence="1 2" key="1">
    <citation type="journal article" date="2012" name="ISME J.">
        <title>Nitrification expanded: discovery, physiology and genomics of a nitrite-oxidizing bacterium from the phylum Chloroflexi.</title>
        <authorList>
            <person name="Sorokin D.Y."/>
            <person name="Lucker S."/>
            <person name="Vejmelkova D."/>
            <person name="Kostrikina N.A."/>
            <person name="Kleerebezem R."/>
            <person name="Rijpstra W.I."/>
            <person name="Damste J.S."/>
            <person name="Le Paslier D."/>
            <person name="Muyzer G."/>
            <person name="Wagner M."/>
            <person name="van Loosdrecht M.C."/>
            <person name="Daims H."/>
        </authorList>
    </citation>
    <scope>NUCLEOTIDE SEQUENCE [LARGE SCALE GENOMIC DNA]</scope>
    <source>
        <strain evidence="2">none</strain>
    </source>
</reference>